<dbReference type="Gene3D" id="2.60.120.10">
    <property type="entry name" value="Jelly Rolls"/>
    <property type="match status" value="2"/>
</dbReference>
<dbReference type="AlphaFoldDB" id="A0A255GQ97"/>
<dbReference type="InterPro" id="IPR011051">
    <property type="entry name" value="RmlC_Cupin_sf"/>
</dbReference>
<dbReference type="Proteomes" id="UP000215896">
    <property type="component" value="Unassembled WGS sequence"/>
</dbReference>
<proteinExistence type="predicted"/>
<protein>
    <recommendedName>
        <fullName evidence="3">Cupin domain-containing protein</fullName>
    </recommendedName>
</protein>
<keyword evidence="2" id="KW-1185">Reference proteome</keyword>
<dbReference type="InterPro" id="IPR014710">
    <property type="entry name" value="RmlC-like_jellyroll"/>
</dbReference>
<dbReference type="EMBL" id="NMVO01000002">
    <property type="protein sequence ID" value="OYO16746.1"/>
    <property type="molecule type" value="Genomic_DNA"/>
</dbReference>
<reference evidence="1 2" key="1">
    <citation type="submission" date="2017-07" db="EMBL/GenBank/DDBJ databases">
        <title>Draft whole genome sequences of clinical Proprionibacteriaceae strains.</title>
        <authorList>
            <person name="Bernier A.-M."/>
            <person name="Bernard K."/>
            <person name="Domingo M.-C."/>
        </authorList>
    </citation>
    <scope>NUCLEOTIDE SEQUENCE [LARGE SCALE GENOMIC DNA]</scope>
    <source>
        <strain evidence="1 2">NML 030167</strain>
    </source>
</reference>
<name>A0A255GQ97_9ACTN</name>
<sequence>MPTAVPTISAEELRRRTIARTDWVPCKAAFIDCRTPGSDLKDNYSFIGVGVSQSSEQFINLSEPHGFQTGAAGMPHGTTNSLHLHFTAEVFLNFGGTYRVRWGADGNEGEYLSTDGDIISVPPWIFRGFTNEGEDSGVLLTVLGHDDTGGIIWGPSVLRQAENHGLYLSADNMLIDTVNGQPKPDDAELITPMEQRSIDQLTHYTPTEMRTRVSQVGDRVFDPDALLCTRVAGGVAGLDLVIGYGISENRRQAPRLTEPHSFNLAVLRAEAGQGILRHRHDQPSVLIGRTGVWEVTVNEAEQARTVRVGPADQISVPPGAWRSARLVEPAAGEDAGELVIVCGGDGRVLLDWAPEVVEQAAANDWVLDPNGYLAPRSVLPRTALAASRARQEWLAAR</sequence>
<evidence type="ECO:0000313" key="1">
    <source>
        <dbReference type="EMBL" id="OYO16746.1"/>
    </source>
</evidence>
<gene>
    <name evidence="1" type="ORF">CGZ94_03695</name>
</gene>
<dbReference type="OrthoDB" id="6058at2"/>
<accession>A0A255GQ97</accession>
<evidence type="ECO:0008006" key="3">
    <source>
        <dbReference type="Google" id="ProtNLM"/>
    </source>
</evidence>
<organism evidence="1 2">
    <name type="scientific">Enemella evansiae</name>
    <dbReference type="NCBI Taxonomy" id="2016499"/>
    <lineage>
        <taxon>Bacteria</taxon>
        <taxon>Bacillati</taxon>
        <taxon>Actinomycetota</taxon>
        <taxon>Actinomycetes</taxon>
        <taxon>Propionibacteriales</taxon>
        <taxon>Propionibacteriaceae</taxon>
        <taxon>Enemella</taxon>
    </lineage>
</organism>
<comment type="caution">
    <text evidence="1">The sequence shown here is derived from an EMBL/GenBank/DDBJ whole genome shotgun (WGS) entry which is preliminary data.</text>
</comment>
<dbReference type="SUPFAM" id="SSF51182">
    <property type="entry name" value="RmlC-like cupins"/>
    <property type="match status" value="1"/>
</dbReference>
<evidence type="ECO:0000313" key="2">
    <source>
        <dbReference type="Proteomes" id="UP000215896"/>
    </source>
</evidence>
<dbReference type="RefSeq" id="WP_094404780.1">
    <property type="nucleotide sequence ID" value="NZ_NMVO01000002.1"/>
</dbReference>